<evidence type="ECO:0000313" key="3">
    <source>
        <dbReference type="Proteomes" id="UP000237271"/>
    </source>
</evidence>
<protein>
    <submittedName>
        <fullName evidence="2">Uncharacterized protein</fullName>
    </submittedName>
</protein>
<dbReference type="OrthoDB" id="106913at2759"/>
<feature type="region of interest" description="Disordered" evidence="1">
    <location>
        <begin position="311"/>
        <end position="332"/>
    </location>
</feature>
<sequence>MVAKSERVKKSRRLPGDETVFYSNIWSPPETTKDIPVAKKSKQLVDISQVAHVLTTIDYKSGYEGPTDTAFFNIWASLESQQNAIAAKDIMMNMSWNSQFLLGLHEPVRHALFVIDRFLERSRDLKSPMNWNVGEFFSWFKMHFVEFVRNQHDVKTDVLLPLVVIKFVEKRDIVALYHAIFSLVDVIIAQEDDLVLSAASSADSWQTRLGMLQDDIRRLNHLLFNVLALEEEAFKPAIEMAFSEKAFQSRIWGGSKVAKAYKDDLSFTARFLYDHVWHPYFETNIASAMKHLDNGMEAIRINEWQHMSEVAESQAAKQDTPALQPPTDSEGHPVREWIDTLLQAAVIAKDKQKKPASGEAIPATAMTTTLVADDSTATAADADANASSET</sequence>
<feature type="region of interest" description="Disordered" evidence="1">
    <location>
        <begin position="371"/>
        <end position="390"/>
    </location>
</feature>
<comment type="caution">
    <text evidence="2">The sequence shown here is derived from an EMBL/GenBank/DDBJ whole genome shotgun (WGS) entry which is preliminary data.</text>
</comment>
<keyword evidence="3" id="KW-1185">Reference proteome</keyword>
<name>A0A2P4YQC1_9STRA</name>
<proteinExistence type="predicted"/>
<dbReference type="Proteomes" id="UP000237271">
    <property type="component" value="Unassembled WGS sequence"/>
</dbReference>
<evidence type="ECO:0000313" key="2">
    <source>
        <dbReference type="EMBL" id="POM80000.1"/>
    </source>
</evidence>
<organism evidence="2 3">
    <name type="scientific">Phytophthora palmivora</name>
    <dbReference type="NCBI Taxonomy" id="4796"/>
    <lineage>
        <taxon>Eukaryota</taxon>
        <taxon>Sar</taxon>
        <taxon>Stramenopiles</taxon>
        <taxon>Oomycota</taxon>
        <taxon>Peronosporomycetes</taxon>
        <taxon>Peronosporales</taxon>
        <taxon>Peronosporaceae</taxon>
        <taxon>Phytophthora</taxon>
    </lineage>
</organism>
<gene>
    <name evidence="2" type="ORF">PHPALM_2216</name>
</gene>
<reference evidence="2 3" key="1">
    <citation type="journal article" date="2017" name="Genome Biol. Evol.">
        <title>Phytophthora megakarya and P. palmivora, closely related causal agents of cacao black pod rot, underwent increases in genome sizes and gene numbers by different mechanisms.</title>
        <authorList>
            <person name="Ali S.S."/>
            <person name="Shao J."/>
            <person name="Lary D.J."/>
            <person name="Kronmiller B."/>
            <person name="Shen D."/>
            <person name="Strem M.D."/>
            <person name="Amoako-Attah I."/>
            <person name="Akrofi A.Y."/>
            <person name="Begoude B.A."/>
            <person name="Ten Hoopen G.M."/>
            <person name="Coulibaly K."/>
            <person name="Kebe B.I."/>
            <person name="Melnick R.L."/>
            <person name="Guiltinan M.J."/>
            <person name="Tyler B.M."/>
            <person name="Meinhardt L.W."/>
            <person name="Bailey B.A."/>
        </authorList>
    </citation>
    <scope>NUCLEOTIDE SEQUENCE [LARGE SCALE GENOMIC DNA]</scope>
    <source>
        <strain evidence="3">sbr112.9</strain>
    </source>
</reference>
<dbReference type="AlphaFoldDB" id="A0A2P4YQC1"/>
<evidence type="ECO:0000256" key="1">
    <source>
        <dbReference type="SAM" id="MobiDB-lite"/>
    </source>
</evidence>
<dbReference type="EMBL" id="NCKW01000797">
    <property type="protein sequence ID" value="POM80000.1"/>
    <property type="molecule type" value="Genomic_DNA"/>
</dbReference>
<feature type="non-terminal residue" evidence="2">
    <location>
        <position position="390"/>
    </location>
</feature>
<accession>A0A2P4YQC1</accession>